<evidence type="ECO:0000313" key="3">
    <source>
        <dbReference type="Proteomes" id="UP000887566"/>
    </source>
</evidence>
<dbReference type="InterPro" id="IPR058913">
    <property type="entry name" value="Integrase_dom_put"/>
</dbReference>
<accession>A0A914WA51</accession>
<protein>
    <recommendedName>
        <fullName evidence="2">Integrase core domain-containing protein</fullName>
    </recommendedName>
</protein>
<evidence type="ECO:0000313" key="4">
    <source>
        <dbReference type="WBParaSite" id="PSAMB.scaffold3583size17719.g21920.t1"/>
    </source>
</evidence>
<evidence type="ECO:0000259" key="2">
    <source>
        <dbReference type="Pfam" id="PF24764"/>
    </source>
</evidence>
<feature type="domain" description="Integrase core" evidence="2">
    <location>
        <begin position="170"/>
        <end position="238"/>
    </location>
</feature>
<reference evidence="4" key="1">
    <citation type="submission" date="2022-11" db="UniProtKB">
        <authorList>
            <consortium name="WormBaseParasite"/>
        </authorList>
    </citation>
    <scope>IDENTIFICATION</scope>
</reference>
<feature type="region of interest" description="Disordered" evidence="1">
    <location>
        <begin position="275"/>
        <end position="296"/>
    </location>
</feature>
<dbReference type="PANTHER" id="PTHR46791:SF5">
    <property type="entry name" value="CLR5 DOMAIN-CONTAINING PROTEIN-RELATED"/>
    <property type="match status" value="1"/>
</dbReference>
<dbReference type="Proteomes" id="UP000887566">
    <property type="component" value="Unplaced"/>
</dbReference>
<keyword evidence="3" id="KW-1185">Reference proteome</keyword>
<dbReference type="AlphaFoldDB" id="A0A914WA51"/>
<dbReference type="WBParaSite" id="PSAMB.scaffold3583size17719.g21920.t1">
    <property type="protein sequence ID" value="PSAMB.scaffold3583size17719.g21920.t1"/>
    <property type="gene ID" value="PSAMB.scaffold3583size17719.g21920"/>
</dbReference>
<proteinExistence type="predicted"/>
<dbReference type="Pfam" id="PF24764">
    <property type="entry name" value="rva_4"/>
    <property type="match status" value="1"/>
</dbReference>
<evidence type="ECO:0000256" key="1">
    <source>
        <dbReference type="SAM" id="MobiDB-lite"/>
    </source>
</evidence>
<name>A0A914WA51_9BILA</name>
<sequence length="313" mass="35147">MPALPWLDAAFVSQLFENGVCKTIAEARDWICASYPEQADFTTRTLKRFMQEHNIKVVQRLSQEELESEVRKATEEIDGAPGRKTMQGFLRSKGVISSQRRISAAQSTVAGSYLENRRQGVQRQLNPQSYFASHFGENLHLDQNEKCVGYGVVFVTAVDGKSAFVCRGANNRVERLWQEVNALVGLPIKWAFIEMENNHTLDRHNLTNLFATSFVGCSVARILLQRWMDGWNNHTITGKGIPSQYTLHRGNYLLPAGVLPSAAHAAEIYRGSNGQLTDESTFGQDPLEGQPGKQNRREQIFQNEIDTKLGGFN</sequence>
<organism evidence="3 4">
    <name type="scientific">Plectus sambesii</name>
    <dbReference type="NCBI Taxonomy" id="2011161"/>
    <lineage>
        <taxon>Eukaryota</taxon>
        <taxon>Metazoa</taxon>
        <taxon>Ecdysozoa</taxon>
        <taxon>Nematoda</taxon>
        <taxon>Chromadorea</taxon>
        <taxon>Plectida</taxon>
        <taxon>Plectina</taxon>
        <taxon>Plectoidea</taxon>
        <taxon>Plectidae</taxon>
        <taxon>Plectus</taxon>
    </lineage>
</organism>
<dbReference type="PANTHER" id="PTHR46791">
    <property type="entry name" value="EXPRESSED PROTEIN"/>
    <property type="match status" value="1"/>
</dbReference>